<reference evidence="3 4" key="1">
    <citation type="submission" date="2023-08" db="EMBL/GenBank/DDBJ databases">
        <title>Helicovermis profunda gen. nov., sp. nov., a novel mesophilic, fermentative bacterium within the Bacillota from a deep-sea hydrothermal vent chimney.</title>
        <authorList>
            <person name="Miyazaki U."/>
            <person name="Mizutani D."/>
            <person name="Hashimoto Y."/>
            <person name="Tame A."/>
            <person name="Sawayama S."/>
            <person name="Miyazaki J."/>
            <person name="Takai K."/>
            <person name="Nakagawa S."/>
        </authorList>
    </citation>
    <scope>NUCLEOTIDE SEQUENCE [LARGE SCALE GENOMIC DNA]</scope>
    <source>
        <strain evidence="3 4">S502</strain>
    </source>
</reference>
<gene>
    <name evidence="3" type="primary">kdd</name>
    <name evidence="3" type="ORF">HLPR_00840</name>
</gene>
<dbReference type="PANTHER" id="PTHR43401">
    <property type="entry name" value="L-THREONINE 3-DEHYDROGENASE"/>
    <property type="match status" value="1"/>
</dbReference>
<dbReference type="EMBL" id="AP028654">
    <property type="protein sequence ID" value="BEP27753.1"/>
    <property type="molecule type" value="Genomic_DNA"/>
</dbReference>
<dbReference type="AlphaFoldDB" id="A0AAU9EEB3"/>
<organism evidence="3 4">
    <name type="scientific">Helicovermis profundi</name>
    <dbReference type="NCBI Taxonomy" id="3065157"/>
    <lineage>
        <taxon>Bacteria</taxon>
        <taxon>Bacillati</taxon>
        <taxon>Bacillota</taxon>
        <taxon>Clostridia</taxon>
        <taxon>Helicovermis</taxon>
    </lineage>
</organism>
<dbReference type="InterPro" id="IPR050129">
    <property type="entry name" value="Zn_alcohol_dh"/>
</dbReference>
<evidence type="ECO:0000313" key="3">
    <source>
        <dbReference type="EMBL" id="BEP27753.1"/>
    </source>
</evidence>
<dbReference type="Proteomes" id="UP001321786">
    <property type="component" value="Chromosome"/>
</dbReference>
<evidence type="ECO:0000259" key="2">
    <source>
        <dbReference type="Pfam" id="PF26370"/>
    </source>
</evidence>
<dbReference type="PANTHER" id="PTHR43401:SF2">
    <property type="entry name" value="L-THREONINE 3-DEHYDROGENASE"/>
    <property type="match status" value="1"/>
</dbReference>
<dbReference type="GO" id="GO:0016491">
    <property type="term" value="F:oxidoreductase activity"/>
    <property type="evidence" value="ECO:0007669"/>
    <property type="project" value="UniProtKB-KW"/>
</dbReference>
<sequence>MKTGCKFGTHRVIEPKGTLPQPAQKIDNTMEIYDNEILIDVQTLNIDSASFTQIKTQAGKDIEKIKEIMKEIVATRGKHHNPVTGSGGMLIGKVKEIGPKLEGKTDLKVGDRIATLVSLSLTPLVINEIKEVRIDIDQVDIDGQAILFESGIYAKIPADMPENLALSVLDVAGAPAQTRKLVKEGDTVVVVGGAGKSGMLCLYEAKKKVGKNGKVICLGHSEKSLNRVKKANLADVYVACDATKPVEVMEAVKEATNGQMADVTINCVNIQKTEMGCILSTKDTGLIYFFSMATSFTTAALGAEGVGMDTTMIIGNGYAKGHADIALNIMRESKELRELYTDLYA</sequence>
<feature type="domain" description="L-erythro-3,5-diaminohexanoate dehydrogenase N-terminal" evidence="2">
    <location>
        <begin position="10"/>
        <end position="157"/>
    </location>
</feature>
<dbReference type="Pfam" id="PF26370">
    <property type="entry name" value="KDD_N"/>
    <property type="match status" value="1"/>
</dbReference>
<dbReference type="Gene3D" id="3.90.180.10">
    <property type="entry name" value="Medium-chain alcohol dehydrogenases, catalytic domain"/>
    <property type="match status" value="1"/>
</dbReference>
<keyword evidence="1" id="KW-0560">Oxidoreductase</keyword>
<evidence type="ECO:0000313" key="4">
    <source>
        <dbReference type="Proteomes" id="UP001321786"/>
    </source>
</evidence>
<dbReference type="SUPFAM" id="SSF51735">
    <property type="entry name" value="NAD(P)-binding Rossmann-fold domains"/>
    <property type="match status" value="1"/>
</dbReference>
<evidence type="ECO:0000256" key="1">
    <source>
        <dbReference type="ARBA" id="ARBA00023002"/>
    </source>
</evidence>
<dbReference type="KEGG" id="hprf:HLPR_00840"/>
<proteinExistence type="predicted"/>
<accession>A0AAU9EEB3</accession>
<dbReference type="InterPro" id="IPR036291">
    <property type="entry name" value="NAD(P)-bd_dom_sf"/>
</dbReference>
<protein>
    <submittedName>
        <fullName evidence="3">L-erythro-3,5-diaminohexanoate dehydrogenase</fullName>
    </submittedName>
</protein>
<name>A0AAU9EEB3_9FIRM</name>
<dbReference type="RefSeq" id="WP_338536123.1">
    <property type="nucleotide sequence ID" value="NZ_AP028654.1"/>
</dbReference>
<dbReference type="InterPro" id="IPR058932">
    <property type="entry name" value="KDD_N"/>
</dbReference>
<keyword evidence="4" id="KW-1185">Reference proteome</keyword>